<dbReference type="InterPro" id="IPR049470">
    <property type="entry name" value="TRM61_C"/>
</dbReference>
<keyword evidence="1 7" id="KW-0489">Methyltransferase</keyword>
<dbReference type="GO" id="GO:0160107">
    <property type="term" value="F:tRNA (adenine(58)-N1)-methyltransferase activity"/>
    <property type="evidence" value="ECO:0007669"/>
    <property type="project" value="UniProtKB-EC"/>
</dbReference>
<proteinExistence type="predicted"/>
<dbReference type="Gene3D" id="3.10.330.20">
    <property type="match status" value="1"/>
</dbReference>
<evidence type="ECO:0000256" key="3">
    <source>
        <dbReference type="ARBA" id="ARBA00022691"/>
    </source>
</evidence>
<accession>A0A8J7RI93</accession>
<dbReference type="GO" id="GO:0031515">
    <property type="term" value="C:tRNA (m1A) methyltransferase complex"/>
    <property type="evidence" value="ECO:0007669"/>
    <property type="project" value="InterPro"/>
</dbReference>
<evidence type="ECO:0000313" key="8">
    <source>
        <dbReference type="Proteomes" id="UP000740329"/>
    </source>
</evidence>
<feature type="domain" description="tRNA (adenine(58)-N(1))-methyltransferase catalytic subunit TRM61 C-terminal" evidence="6">
    <location>
        <begin position="243"/>
        <end position="313"/>
    </location>
</feature>
<dbReference type="Pfam" id="PF08704">
    <property type="entry name" value="GCD14"/>
    <property type="match status" value="2"/>
</dbReference>
<dbReference type="AlphaFoldDB" id="A0A8J7RI93"/>
<protein>
    <submittedName>
        <fullName evidence="7">tRNA (Adenine57-N1/adenine58-N1)-methyltransferase</fullName>
        <ecNumber evidence="7">2.1.1.219</ecNumber>
        <ecNumber evidence="7">2.1.1.220</ecNumber>
    </submittedName>
</protein>
<sequence length="344" mass="38790">MTNEELTNKTEETQETQDIKTNENTESVEKKEENNVEMEEKKKEKKEVKPTWKYYTYDGSTKTKKLVIDKRGKKYLIAKENKEFGNDLGVANLTDVSEGNVLPTHKGDEFYLVEPTAFDIIKKMKRSVTTLLPKDIGLIIAYCGIENGETVIEAGTGSAGLTMYLSQAVGKEGKVVTYEKRPEFAKIARKNLEIMGSVKLNQPIIGVDEEPVETEPILNEVAESKKVYNVIQKIGDITEGIEEQDVDVIVLDMPDPWNVVPHAKQALNKAKGRIAVYVPYIEQSKKAVESLKENNFLDIITIECILREMDISEKGVRPSTRMIGHTGYLTFARVCPEKLPLNEE</sequence>
<keyword evidence="2 7" id="KW-0808">Transferase</keyword>
<reference evidence="7" key="1">
    <citation type="submission" date="2021-03" db="EMBL/GenBank/DDBJ databases">
        <title>Genomic Encyclopedia of Type Strains, Phase IV (KMG-V): Genome sequencing to study the core and pangenomes of soil and plant-associated prokaryotes.</title>
        <authorList>
            <person name="Whitman W."/>
        </authorList>
    </citation>
    <scope>NUCLEOTIDE SEQUENCE</scope>
    <source>
        <strain evidence="7">C4</strain>
    </source>
</reference>
<keyword evidence="3" id="KW-0949">S-adenosyl-L-methionine</keyword>
<feature type="domain" description="tRNA (adenine(58)-N(1))-methyltransferase catalytic subunit TRM61 C-terminal" evidence="6">
    <location>
        <begin position="130"/>
        <end position="194"/>
    </location>
</feature>
<dbReference type="GO" id="GO:0030488">
    <property type="term" value="P:tRNA methylation"/>
    <property type="evidence" value="ECO:0007669"/>
    <property type="project" value="InterPro"/>
</dbReference>
<feature type="region of interest" description="Disordered" evidence="5">
    <location>
        <begin position="1"/>
        <end position="46"/>
    </location>
</feature>
<organism evidence="7 8">
    <name type="scientific">Methanococcus voltae</name>
    <dbReference type="NCBI Taxonomy" id="2188"/>
    <lineage>
        <taxon>Archaea</taxon>
        <taxon>Methanobacteriati</taxon>
        <taxon>Methanobacteriota</taxon>
        <taxon>Methanomada group</taxon>
        <taxon>Methanococci</taxon>
        <taxon>Methanococcales</taxon>
        <taxon>Methanococcaceae</taxon>
        <taxon>Methanococcus</taxon>
    </lineage>
</organism>
<evidence type="ECO:0000256" key="5">
    <source>
        <dbReference type="SAM" id="MobiDB-lite"/>
    </source>
</evidence>
<keyword evidence="4" id="KW-0819">tRNA processing</keyword>
<dbReference type="EC" id="2.1.1.219" evidence="7"/>
<dbReference type="Gene3D" id="3.40.50.150">
    <property type="entry name" value="Vaccinia Virus protein VP39"/>
    <property type="match status" value="1"/>
</dbReference>
<dbReference type="RefSeq" id="WP_342590603.1">
    <property type="nucleotide sequence ID" value="NZ_JAGGMV010000002.1"/>
</dbReference>
<dbReference type="InterPro" id="IPR014816">
    <property type="entry name" value="tRNA_MeTrfase_Gcd14"/>
</dbReference>
<dbReference type="PANTHER" id="PTHR12133:SF1">
    <property type="entry name" value="TRNA (ADENINE(58)-N(1))-METHYLTRANSFERASE, MITOCHONDRIAL"/>
    <property type="match status" value="1"/>
</dbReference>
<evidence type="ECO:0000313" key="7">
    <source>
        <dbReference type="EMBL" id="MBP2201401.1"/>
    </source>
</evidence>
<evidence type="ECO:0000256" key="4">
    <source>
        <dbReference type="ARBA" id="ARBA00022694"/>
    </source>
</evidence>
<dbReference type="EMBL" id="JAGGMV010000002">
    <property type="protein sequence ID" value="MBP2201401.1"/>
    <property type="molecule type" value="Genomic_DNA"/>
</dbReference>
<evidence type="ECO:0000256" key="1">
    <source>
        <dbReference type="ARBA" id="ARBA00022603"/>
    </source>
</evidence>
<comment type="caution">
    <text evidence="7">The sequence shown here is derived from an EMBL/GenBank/DDBJ whole genome shotgun (WGS) entry which is preliminary data.</text>
</comment>
<dbReference type="PANTHER" id="PTHR12133">
    <property type="entry name" value="TRNA (ADENINE(58)-N(1))-METHYLTRANSFERASE"/>
    <property type="match status" value="1"/>
</dbReference>
<name>A0A8J7RI93_METVO</name>
<evidence type="ECO:0000259" key="6">
    <source>
        <dbReference type="Pfam" id="PF08704"/>
    </source>
</evidence>
<dbReference type="PROSITE" id="PS51620">
    <property type="entry name" value="SAM_TRM61"/>
    <property type="match status" value="1"/>
</dbReference>
<evidence type="ECO:0000256" key="2">
    <source>
        <dbReference type="ARBA" id="ARBA00022679"/>
    </source>
</evidence>
<dbReference type="Proteomes" id="UP000740329">
    <property type="component" value="Unassembled WGS sequence"/>
</dbReference>
<dbReference type="InterPro" id="IPR029063">
    <property type="entry name" value="SAM-dependent_MTases_sf"/>
</dbReference>
<dbReference type="SUPFAM" id="SSF53335">
    <property type="entry name" value="S-adenosyl-L-methionine-dependent methyltransferases"/>
    <property type="match status" value="1"/>
</dbReference>
<gene>
    <name evidence="7" type="ORF">J3E07_000813</name>
</gene>
<dbReference type="GO" id="GO:0043827">
    <property type="term" value="F:tRNA (adenine(57)-N1)/(adenine(58)-N1)-methyltransferase activity"/>
    <property type="evidence" value="ECO:0007669"/>
    <property type="project" value="UniProtKB-EC"/>
</dbReference>
<dbReference type="EC" id="2.1.1.220" evidence="7"/>